<feature type="domain" description="Secretion system C-terminal sorting" evidence="1">
    <location>
        <begin position="773"/>
        <end position="840"/>
    </location>
</feature>
<gene>
    <name evidence="2" type="ORF">SDC9_76059</name>
</gene>
<protein>
    <recommendedName>
        <fullName evidence="1">Secretion system C-terminal sorting domain-containing protein</fullName>
    </recommendedName>
</protein>
<proteinExistence type="predicted"/>
<evidence type="ECO:0000259" key="1">
    <source>
        <dbReference type="Pfam" id="PF18962"/>
    </source>
</evidence>
<name>A0A644YMI2_9ZZZZ</name>
<dbReference type="Gene3D" id="2.40.128.720">
    <property type="match status" value="3"/>
</dbReference>
<accession>A0A644YMI2</accession>
<sequence length="843" mass="99306">MKKINYLLMFLLLGLFLPLTGQSLNVNDPANKESLSQLKKVREMIMRSDNPVFKTKALKQTNEQMEELLFGQKSVAEKKFTLVNKKTTNLKNNQKFFDDHRVLQNGLRSSGLAARKSTKAPVSGVMKYRLDSLIFYGKYGTEWVPEDKQEFTYNYNAMVTSNNMYLYDTTLMVWQGDEKTTITYNEAGDVTLYYYQWWNGELQRWIDENEYIIEYNANGEVSKEEMYSEGFDVDSLRFIKRGDFKHEYFFDSNNNEIGNIYYVWSGETGDWIPDSKNEYFYEDGFELMFAAYRWDNETQKWIGHWKFEHQLVPGFELLGSIYYNWSEEQNNWVINSKTAYEVSSENGVTVTETNWNVDYESGNLVLETKSVYTNQQVNSHNLYSSFKNIVDYKWNPVNESWEYDSKRENTFDSFGNITQQYDSIWKNLGEGYMWIPELEIISNVNTKGLVSDYIMTTWYYDGISNLITAKNLYQYTYDENNNLVLEIAQTWDFTNQKWNNTTKVEYTYSNSGKVTGEIWYNGYNEDTMEWIKSRKVELDYNVDGTSALYADYEWNIVNQSWKLTYKTENRIDAYGETVLEQSIQWNSYLKQEVINYKREKIYDEQRNLLSETYINTELYWDGDQYQVSTDGEKTENTYSAAGQLLTNITYYYSNGQFIGDEKYEYVYNTTYPEAVETEYVYSWNESTLTWNKEGKGVLTSNFEVSRDNMILPFGDEGESREVEMYFSYMATELVQYEWSGEVSDWVEESKVKVYFSQSEFSSVDDVDADHVTVYPNPVSDFISVRLNENTAANIRLYDLQGRKIYESPVNNQSKIDLSNLANGVYFYQIIRGQETVTGKLLKK</sequence>
<reference evidence="2" key="1">
    <citation type="submission" date="2019-08" db="EMBL/GenBank/DDBJ databases">
        <authorList>
            <person name="Kucharzyk K."/>
            <person name="Murdoch R.W."/>
            <person name="Higgins S."/>
            <person name="Loffler F."/>
        </authorList>
    </citation>
    <scope>NUCLEOTIDE SEQUENCE</scope>
</reference>
<dbReference type="Pfam" id="PF18962">
    <property type="entry name" value="Por_Secre_tail"/>
    <property type="match status" value="1"/>
</dbReference>
<evidence type="ECO:0000313" key="2">
    <source>
        <dbReference type="EMBL" id="MPM29519.1"/>
    </source>
</evidence>
<dbReference type="NCBIfam" id="TIGR04183">
    <property type="entry name" value="Por_Secre_tail"/>
    <property type="match status" value="1"/>
</dbReference>
<dbReference type="AlphaFoldDB" id="A0A644YMI2"/>
<dbReference type="InterPro" id="IPR026444">
    <property type="entry name" value="Secre_tail"/>
</dbReference>
<comment type="caution">
    <text evidence="2">The sequence shown here is derived from an EMBL/GenBank/DDBJ whole genome shotgun (WGS) entry which is preliminary data.</text>
</comment>
<organism evidence="2">
    <name type="scientific">bioreactor metagenome</name>
    <dbReference type="NCBI Taxonomy" id="1076179"/>
    <lineage>
        <taxon>unclassified sequences</taxon>
        <taxon>metagenomes</taxon>
        <taxon>ecological metagenomes</taxon>
    </lineage>
</organism>
<dbReference type="EMBL" id="VSSQ01005534">
    <property type="protein sequence ID" value="MPM29519.1"/>
    <property type="molecule type" value="Genomic_DNA"/>
</dbReference>